<organism evidence="12">
    <name type="scientific">Panicum hallii</name>
    <dbReference type="NCBI Taxonomy" id="206008"/>
    <lineage>
        <taxon>Eukaryota</taxon>
        <taxon>Viridiplantae</taxon>
        <taxon>Streptophyta</taxon>
        <taxon>Embryophyta</taxon>
        <taxon>Tracheophyta</taxon>
        <taxon>Spermatophyta</taxon>
        <taxon>Magnoliopsida</taxon>
        <taxon>Liliopsida</taxon>
        <taxon>Poales</taxon>
        <taxon>Poaceae</taxon>
        <taxon>PACMAD clade</taxon>
        <taxon>Panicoideae</taxon>
        <taxon>Panicodae</taxon>
        <taxon>Paniceae</taxon>
        <taxon>Panicinae</taxon>
        <taxon>Panicum</taxon>
        <taxon>Panicum sect. Panicum</taxon>
    </lineage>
</organism>
<protein>
    <recommendedName>
        <fullName evidence="13">CCT domain-containing protein</fullName>
    </recommendedName>
</protein>
<dbReference type="InterPro" id="IPR010402">
    <property type="entry name" value="CCT_domain"/>
</dbReference>
<dbReference type="GO" id="GO:0005634">
    <property type="term" value="C:nucleus"/>
    <property type="evidence" value="ECO:0007669"/>
    <property type="project" value="UniProtKB-SubCell"/>
</dbReference>
<dbReference type="SMART" id="SM00336">
    <property type="entry name" value="BBOX"/>
    <property type="match status" value="2"/>
</dbReference>
<reference evidence="12" key="1">
    <citation type="submission" date="2018-04" db="EMBL/GenBank/DDBJ databases">
        <title>WGS assembly of Panicum hallii.</title>
        <authorList>
            <person name="Lovell J."/>
            <person name="Jenkins J."/>
            <person name="Lowry D."/>
            <person name="Mamidi S."/>
            <person name="Sreedasyam A."/>
            <person name="Weng X."/>
            <person name="Barry K."/>
            <person name="Bonette J."/>
            <person name="Campitelli B."/>
            <person name="Daum C."/>
            <person name="Gordon S."/>
            <person name="Gould B."/>
            <person name="Lipzen A."/>
            <person name="Macqueen A."/>
            <person name="Palacio-Mejia J."/>
            <person name="Plott C."/>
            <person name="Shakirov E."/>
            <person name="Shu S."/>
            <person name="Yoshinaga Y."/>
            <person name="Zane M."/>
            <person name="Rokhsar D."/>
            <person name="Grimwood J."/>
            <person name="Schmutz J."/>
            <person name="Juenger T."/>
        </authorList>
    </citation>
    <scope>NUCLEOTIDE SEQUENCE [LARGE SCALE GENOMIC DNA]</scope>
    <source>
        <strain evidence="12">FIL2</strain>
    </source>
</reference>
<feature type="domain" description="B box-type" evidence="10">
    <location>
        <begin position="1"/>
        <end position="48"/>
    </location>
</feature>
<evidence type="ECO:0000256" key="4">
    <source>
        <dbReference type="ARBA" id="ARBA00022737"/>
    </source>
</evidence>
<dbReference type="GO" id="GO:0008270">
    <property type="term" value="F:zinc ion binding"/>
    <property type="evidence" value="ECO:0007669"/>
    <property type="project" value="UniProtKB-KW"/>
</dbReference>
<dbReference type="PANTHER" id="PTHR31717">
    <property type="entry name" value="ZINC FINGER PROTEIN CONSTANS-LIKE 10"/>
    <property type="match status" value="1"/>
</dbReference>
<dbReference type="Proteomes" id="UP000243499">
    <property type="component" value="Chromosome 4"/>
</dbReference>
<evidence type="ECO:0000256" key="8">
    <source>
        <dbReference type="PROSITE-ProRule" id="PRU00024"/>
    </source>
</evidence>
<evidence type="ECO:0000259" key="11">
    <source>
        <dbReference type="PROSITE" id="PS51017"/>
    </source>
</evidence>
<gene>
    <name evidence="12" type="ORF">PAHAL_4G221100</name>
</gene>
<accession>A0A2S3HJJ2</accession>
<evidence type="ECO:0000313" key="12">
    <source>
        <dbReference type="EMBL" id="PAN24441.1"/>
    </source>
</evidence>
<dbReference type="InterPro" id="IPR049808">
    <property type="entry name" value="CONSTANS-like_Bbox1"/>
</dbReference>
<sequence length="412" mass="44439">MMGALCDFCGEQRSMVYCRSDAASLCLSCDRNVHSANALSRRHTRTLLCDRCASQPATIRCLVENASLCQNCDWNGHTAGSSAAGHKRQAINCYSGCPSSAELSRIWSFVSDIPNVAPEPNCEQGISMMSISDSGVSNQDNAAGDNNLFDIASATLMSDLDTCDKPLVGSSSGAGVNLLPLATDQAAGTVDSTTTKDCLVQVPYTPDKDMFSKDSIYEDFCVDDVDLAFENYEELFGTSHIQTEQLFDDAGIDSYFKVKELPAGDPTEQPKLMQPVNSNAVSADSGMSNPGVKGGSSVCIPPRQARLSLSLSFSGLTGESSAGDHQDCVVSSLLLMGEPPWQPPGPEGTIAGGSRDSAITRYKEKKKRRKFDKKIRYASRKARADVRKRVKGRFVKAGEAYDYDPLSQTRSY</sequence>
<evidence type="ECO:0000256" key="5">
    <source>
        <dbReference type="ARBA" id="ARBA00022771"/>
    </source>
</evidence>
<dbReference type="GO" id="GO:0006355">
    <property type="term" value="P:regulation of DNA-templated transcription"/>
    <property type="evidence" value="ECO:0007669"/>
    <property type="project" value="UniProtKB-ARBA"/>
</dbReference>
<keyword evidence="6" id="KW-0862">Zinc</keyword>
<dbReference type="EMBL" id="CM008049">
    <property type="protein sequence ID" value="PAN24441.1"/>
    <property type="molecule type" value="Genomic_DNA"/>
</dbReference>
<dbReference type="AlphaFoldDB" id="A0A2S3HJJ2"/>
<dbReference type="Pfam" id="PF06203">
    <property type="entry name" value="CCT"/>
    <property type="match status" value="1"/>
</dbReference>
<dbReference type="PROSITE" id="PS51017">
    <property type="entry name" value="CCT"/>
    <property type="match status" value="1"/>
</dbReference>
<dbReference type="CDD" id="cd19821">
    <property type="entry name" value="Bbox1_BBX-like"/>
    <property type="match status" value="2"/>
</dbReference>
<name>A0A2S3HJJ2_9POAL</name>
<evidence type="ECO:0008006" key="13">
    <source>
        <dbReference type="Google" id="ProtNLM"/>
    </source>
</evidence>
<comment type="similarity">
    <text evidence="2">Belongs to the CONSTANS family.</text>
</comment>
<dbReference type="PROSITE" id="PS50119">
    <property type="entry name" value="ZF_BBOX"/>
    <property type="match status" value="2"/>
</dbReference>
<evidence type="ECO:0000256" key="9">
    <source>
        <dbReference type="PROSITE-ProRule" id="PRU00357"/>
    </source>
</evidence>
<keyword evidence="4" id="KW-0677">Repeat</keyword>
<keyword evidence="7 9" id="KW-0539">Nucleus</keyword>
<proteinExistence type="inferred from homology"/>
<evidence type="ECO:0000256" key="6">
    <source>
        <dbReference type="ARBA" id="ARBA00022833"/>
    </source>
</evidence>
<keyword evidence="3" id="KW-0479">Metal-binding</keyword>
<evidence type="ECO:0000256" key="1">
    <source>
        <dbReference type="ARBA" id="ARBA00004123"/>
    </source>
</evidence>
<comment type="subcellular location">
    <subcellularLocation>
        <location evidence="1 9">Nucleus</location>
    </subcellularLocation>
</comment>
<feature type="domain" description="CCT" evidence="11">
    <location>
        <begin position="355"/>
        <end position="397"/>
    </location>
</feature>
<evidence type="ECO:0000259" key="10">
    <source>
        <dbReference type="PROSITE" id="PS50119"/>
    </source>
</evidence>
<keyword evidence="5 8" id="KW-0863">Zinc-finger</keyword>
<evidence type="ECO:0000256" key="2">
    <source>
        <dbReference type="ARBA" id="ARBA00010024"/>
    </source>
</evidence>
<dbReference type="Pfam" id="PF22586">
    <property type="entry name" value="ANCHR-like_BBOX"/>
    <property type="match status" value="1"/>
</dbReference>
<dbReference type="InterPro" id="IPR000315">
    <property type="entry name" value="Znf_B-box"/>
</dbReference>
<evidence type="ECO:0000256" key="3">
    <source>
        <dbReference type="ARBA" id="ARBA00022723"/>
    </source>
</evidence>
<feature type="domain" description="B box-type" evidence="10">
    <location>
        <begin position="44"/>
        <end position="91"/>
    </location>
</feature>
<dbReference type="PANTHER" id="PTHR31717:SF134">
    <property type="entry name" value="OS06G0298200 PROTEIN"/>
    <property type="match status" value="1"/>
</dbReference>
<dbReference type="Gramene" id="PAN24441">
    <property type="protein sequence ID" value="PAN24441"/>
    <property type="gene ID" value="PAHAL_4G221100"/>
</dbReference>
<evidence type="ECO:0000256" key="7">
    <source>
        <dbReference type="ARBA" id="ARBA00023242"/>
    </source>
</evidence>